<dbReference type="Proteomes" id="UP000199706">
    <property type="component" value="Unassembled WGS sequence"/>
</dbReference>
<dbReference type="OrthoDB" id="9133687at2"/>
<sequence length="104" mass="11415">METTTHNAFCNWKPELLDEMARTNVPRVNGLLLDVFDGIDTGALSRNDMARRFAMVARELGYCSMDRYTAGPVVVRGGATTWAYIAELLRNGEPVGSVEVAGSF</sequence>
<organism evidence="1 2">
    <name type="scientific">Paraburkholderia phenazinium</name>
    <dbReference type="NCBI Taxonomy" id="60549"/>
    <lineage>
        <taxon>Bacteria</taxon>
        <taxon>Pseudomonadati</taxon>
        <taxon>Pseudomonadota</taxon>
        <taxon>Betaproteobacteria</taxon>
        <taxon>Burkholderiales</taxon>
        <taxon>Burkholderiaceae</taxon>
        <taxon>Paraburkholderia</taxon>
    </lineage>
</organism>
<dbReference type="RefSeq" id="WP_090685434.1">
    <property type="nucleotide sequence ID" value="NZ_FNCJ01000006.1"/>
</dbReference>
<dbReference type="EMBL" id="FNCJ01000006">
    <property type="protein sequence ID" value="SDG94834.1"/>
    <property type="molecule type" value="Genomic_DNA"/>
</dbReference>
<accession>A0A1G7YEQ6</accession>
<protein>
    <submittedName>
        <fullName evidence="1">Uncharacterized protein</fullName>
    </submittedName>
</protein>
<gene>
    <name evidence="1" type="ORF">SAMN05216466_106152</name>
</gene>
<proteinExistence type="predicted"/>
<reference evidence="1 2" key="1">
    <citation type="submission" date="2016-10" db="EMBL/GenBank/DDBJ databases">
        <authorList>
            <person name="de Groot N.N."/>
        </authorList>
    </citation>
    <scope>NUCLEOTIDE SEQUENCE [LARGE SCALE GENOMIC DNA]</scope>
    <source>
        <strain evidence="1 2">LMG 2247</strain>
    </source>
</reference>
<evidence type="ECO:0000313" key="2">
    <source>
        <dbReference type="Proteomes" id="UP000199706"/>
    </source>
</evidence>
<evidence type="ECO:0000313" key="1">
    <source>
        <dbReference type="EMBL" id="SDG94834.1"/>
    </source>
</evidence>
<name>A0A1G7YEQ6_9BURK</name>
<dbReference type="AlphaFoldDB" id="A0A1G7YEQ6"/>